<dbReference type="EMBL" id="KV428039">
    <property type="protein sequence ID" value="KZT39938.1"/>
    <property type="molecule type" value="Genomic_DNA"/>
</dbReference>
<evidence type="ECO:0000313" key="11">
    <source>
        <dbReference type="Proteomes" id="UP000076798"/>
    </source>
</evidence>
<dbReference type="AlphaFoldDB" id="A0A166ETU5"/>
<keyword evidence="4" id="KW-0049">Antioxidant</keyword>
<organism evidence="10 11">
    <name type="scientific">Sistotremastrum suecicum HHB10207 ss-3</name>
    <dbReference type="NCBI Taxonomy" id="1314776"/>
    <lineage>
        <taxon>Eukaryota</taxon>
        <taxon>Fungi</taxon>
        <taxon>Dikarya</taxon>
        <taxon>Basidiomycota</taxon>
        <taxon>Agaricomycotina</taxon>
        <taxon>Agaricomycetes</taxon>
        <taxon>Sistotremastrales</taxon>
        <taxon>Sistotremastraceae</taxon>
        <taxon>Sistotremastrum</taxon>
    </lineage>
</organism>
<name>A0A166ETU5_9AGAM</name>
<evidence type="ECO:0000256" key="2">
    <source>
        <dbReference type="ARBA" id="ARBA00022723"/>
    </source>
</evidence>
<dbReference type="FunFam" id="2.60.40.200:FF:000001">
    <property type="entry name" value="Superoxide dismutase [Cu-Zn]"/>
    <property type="match status" value="1"/>
</dbReference>
<evidence type="ECO:0000256" key="4">
    <source>
        <dbReference type="ARBA" id="ARBA00022862"/>
    </source>
</evidence>
<evidence type="ECO:0000256" key="6">
    <source>
        <dbReference type="ARBA" id="ARBA00023008"/>
    </source>
</evidence>
<keyword evidence="2 7" id="KW-0479">Metal-binding</keyword>
<dbReference type="InterPro" id="IPR018152">
    <property type="entry name" value="SOD_Cu/Zn_BS"/>
</dbReference>
<proteinExistence type="inferred from homology"/>
<dbReference type="Pfam" id="PF00080">
    <property type="entry name" value="Sod_Cu"/>
    <property type="match status" value="1"/>
</dbReference>
<dbReference type="PANTHER" id="PTHR10003">
    <property type="entry name" value="SUPEROXIDE DISMUTASE CU-ZN -RELATED"/>
    <property type="match status" value="1"/>
</dbReference>
<dbReference type="PROSITE" id="PS00087">
    <property type="entry name" value="SOD_CU_ZN_1"/>
    <property type="match status" value="1"/>
</dbReference>
<dbReference type="EC" id="1.15.1.1" evidence="7"/>
<keyword evidence="6 7" id="KW-0186">Copper</keyword>
<dbReference type="InterPro" id="IPR024134">
    <property type="entry name" value="SOD_Cu/Zn_/chaperone"/>
</dbReference>
<feature type="transmembrane region" description="Helical" evidence="8">
    <location>
        <begin position="23"/>
        <end position="40"/>
    </location>
</feature>
<evidence type="ECO:0000256" key="1">
    <source>
        <dbReference type="ARBA" id="ARBA00010457"/>
    </source>
</evidence>
<keyword evidence="8" id="KW-0812">Transmembrane</keyword>
<evidence type="ECO:0000259" key="9">
    <source>
        <dbReference type="Pfam" id="PF00080"/>
    </source>
</evidence>
<keyword evidence="8" id="KW-1133">Transmembrane helix</keyword>
<gene>
    <name evidence="10" type="ORF">SISSUDRAFT_1019539</name>
</gene>
<feature type="domain" description="Superoxide dismutase copper/zinc binding" evidence="9">
    <location>
        <begin position="65"/>
        <end position="204"/>
    </location>
</feature>
<dbReference type="PRINTS" id="PR00068">
    <property type="entry name" value="CUZNDISMTASE"/>
</dbReference>
<dbReference type="STRING" id="1314776.A0A166ETU5"/>
<keyword evidence="11" id="KW-1185">Reference proteome</keyword>
<accession>A0A166ETU5</accession>
<dbReference type="InterPro" id="IPR001424">
    <property type="entry name" value="SOD_Cu_Zn_dom"/>
</dbReference>
<dbReference type="Gene3D" id="2.60.40.200">
    <property type="entry name" value="Superoxide dismutase, copper/zinc binding domain"/>
    <property type="match status" value="1"/>
</dbReference>
<dbReference type="GO" id="GO:0005507">
    <property type="term" value="F:copper ion binding"/>
    <property type="evidence" value="ECO:0007669"/>
    <property type="project" value="InterPro"/>
</dbReference>
<evidence type="ECO:0000256" key="5">
    <source>
        <dbReference type="ARBA" id="ARBA00023002"/>
    </source>
</evidence>
<protein>
    <recommendedName>
        <fullName evidence="7">Superoxide dismutase [Cu-Zn]</fullName>
        <ecNumber evidence="7">1.15.1.1</ecNumber>
    </recommendedName>
</protein>
<sequence length="208" mass="21734">MSTRRSLNGPETQTRRSTSSRKAWWIGAAVIATLVGYSLWPESNIVQEQCTPLKAVAVLSGSSDVSGVVYFSQGCLGHAASETTISGTIKGLDASSSRGFHVHELGDATDGCMSSGSHYNPLKFNHGAPSDHKRHVGDLGNIKSNSSGIAEFSFEDRLLSLRGPFSILGRTVVVHEGTDDLGKGNYSDSLTTGHAGGRAACGVIGIAA</sequence>
<dbReference type="PROSITE" id="PS00332">
    <property type="entry name" value="SOD_CU_ZN_2"/>
    <property type="match status" value="1"/>
</dbReference>
<keyword evidence="8" id="KW-0472">Membrane</keyword>
<dbReference type="InterPro" id="IPR036423">
    <property type="entry name" value="SOD-like_Cu/Zn_dom_sf"/>
</dbReference>
<evidence type="ECO:0000256" key="3">
    <source>
        <dbReference type="ARBA" id="ARBA00022833"/>
    </source>
</evidence>
<comment type="similarity">
    <text evidence="1 7">Belongs to the Cu-Zn superoxide dismutase family.</text>
</comment>
<evidence type="ECO:0000313" key="10">
    <source>
        <dbReference type="EMBL" id="KZT39938.1"/>
    </source>
</evidence>
<dbReference type="OrthoDB" id="2015551at2759"/>
<reference evidence="10 11" key="1">
    <citation type="journal article" date="2016" name="Mol. Biol. Evol.">
        <title>Comparative Genomics of Early-Diverging Mushroom-Forming Fungi Provides Insights into the Origins of Lignocellulose Decay Capabilities.</title>
        <authorList>
            <person name="Nagy L.G."/>
            <person name="Riley R."/>
            <person name="Tritt A."/>
            <person name="Adam C."/>
            <person name="Daum C."/>
            <person name="Floudas D."/>
            <person name="Sun H."/>
            <person name="Yadav J.S."/>
            <person name="Pangilinan J."/>
            <person name="Larsson K.H."/>
            <person name="Matsuura K."/>
            <person name="Barry K."/>
            <person name="Labutti K."/>
            <person name="Kuo R."/>
            <person name="Ohm R.A."/>
            <person name="Bhattacharya S.S."/>
            <person name="Shirouzu T."/>
            <person name="Yoshinaga Y."/>
            <person name="Martin F.M."/>
            <person name="Grigoriev I.V."/>
            <person name="Hibbett D.S."/>
        </authorList>
    </citation>
    <scope>NUCLEOTIDE SEQUENCE [LARGE SCALE GENOMIC DNA]</scope>
    <source>
        <strain evidence="10 11">HHB10207 ss-3</strain>
    </source>
</reference>
<dbReference type="SUPFAM" id="SSF49329">
    <property type="entry name" value="Cu,Zn superoxide dismutase-like"/>
    <property type="match status" value="1"/>
</dbReference>
<keyword evidence="5 7" id="KW-0560">Oxidoreductase</keyword>
<comment type="catalytic activity">
    <reaction evidence="7">
        <text>2 superoxide + 2 H(+) = H2O2 + O2</text>
        <dbReference type="Rhea" id="RHEA:20696"/>
        <dbReference type="ChEBI" id="CHEBI:15378"/>
        <dbReference type="ChEBI" id="CHEBI:15379"/>
        <dbReference type="ChEBI" id="CHEBI:16240"/>
        <dbReference type="ChEBI" id="CHEBI:18421"/>
        <dbReference type="EC" id="1.15.1.1"/>
    </reaction>
</comment>
<comment type="cofactor">
    <cofactor evidence="7">
        <name>Cu cation</name>
        <dbReference type="ChEBI" id="CHEBI:23378"/>
    </cofactor>
    <text evidence="7">Binds 1 copper ion per subunit.</text>
</comment>
<keyword evidence="3 7" id="KW-0862">Zinc</keyword>
<evidence type="ECO:0000256" key="8">
    <source>
        <dbReference type="SAM" id="Phobius"/>
    </source>
</evidence>
<dbReference type="CDD" id="cd00305">
    <property type="entry name" value="Cu-Zn_Superoxide_Dismutase"/>
    <property type="match status" value="1"/>
</dbReference>
<comment type="cofactor">
    <cofactor evidence="7">
        <name>Zn(2+)</name>
        <dbReference type="ChEBI" id="CHEBI:29105"/>
    </cofactor>
    <text evidence="7">Binds 1 zinc ion per subunit.</text>
</comment>
<evidence type="ECO:0000256" key="7">
    <source>
        <dbReference type="RuleBase" id="RU000393"/>
    </source>
</evidence>
<dbReference type="GO" id="GO:0004784">
    <property type="term" value="F:superoxide dismutase activity"/>
    <property type="evidence" value="ECO:0007669"/>
    <property type="project" value="UniProtKB-EC"/>
</dbReference>
<dbReference type="Proteomes" id="UP000076798">
    <property type="component" value="Unassembled WGS sequence"/>
</dbReference>
<comment type="function">
    <text evidence="7">Destroys radicals which are normally produced within the cells and which are toxic to biological systems.</text>
</comment>